<sequence>MSAKVNNYLNYVNVNSKSLDISKCCKYLIYFLYDKEINILLSENIKNWYDEKCFDFVICNEHKEDVKYAKYIKLYELFTI</sequence>
<dbReference type="Proteomes" id="UP000006319">
    <property type="component" value="Unassembled WGS sequence"/>
</dbReference>
<dbReference type="EMBL" id="DF157471">
    <property type="protein sequence ID" value="GAB69635.1"/>
    <property type="molecule type" value="Genomic_DNA"/>
</dbReference>
<dbReference type="GeneID" id="14696177"/>
<evidence type="ECO:0000313" key="1">
    <source>
        <dbReference type="EMBL" id="GAB69635.1"/>
    </source>
</evidence>
<reference evidence="1 2" key="1">
    <citation type="journal article" date="2012" name="Nat. Genet.">
        <title>Plasmodium cynomolgi genome sequences provide insight into Plasmodium vivax and the monkey malaria clade.</title>
        <authorList>
            <person name="Tachibana S."/>
            <person name="Sullivan S.A."/>
            <person name="Kawai S."/>
            <person name="Nakamura S."/>
            <person name="Kim H.R."/>
            <person name="Goto N."/>
            <person name="Arisue N."/>
            <person name="Palacpac N.M.Q."/>
            <person name="Honma H."/>
            <person name="Yagi M."/>
            <person name="Tougan T."/>
            <person name="Katakai Y."/>
            <person name="Kaneko O."/>
            <person name="Mita T."/>
            <person name="Kita K."/>
            <person name="Yasutomi Y."/>
            <person name="Sutton P.L."/>
            <person name="Shakhbatyan R."/>
            <person name="Horii T."/>
            <person name="Yasunaga T."/>
            <person name="Barnwell J.W."/>
            <person name="Escalante A.A."/>
            <person name="Carlton J.M."/>
            <person name="Tanabe K."/>
        </authorList>
    </citation>
    <scope>NUCLEOTIDE SEQUENCE [LARGE SCALE GENOMIC DNA]</scope>
    <source>
        <strain evidence="1 2">B</strain>
    </source>
</reference>
<gene>
    <name evidence="1" type="ORF">PCYB_003840</name>
</gene>
<keyword evidence="2" id="KW-1185">Reference proteome</keyword>
<accession>K6V2V4</accession>
<dbReference type="RefSeq" id="XP_004227853.1">
    <property type="nucleotide sequence ID" value="XM_004227805.1"/>
</dbReference>
<proteinExistence type="predicted"/>
<dbReference type="KEGG" id="pcy:PCYB_003840"/>
<evidence type="ECO:0000313" key="2">
    <source>
        <dbReference type="Proteomes" id="UP000006319"/>
    </source>
</evidence>
<protein>
    <submittedName>
        <fullName evidence="1">CYIR protein</fullName>
    </submittedName>
</protein>
<name>K6V2V4_PLACD</name>
<dbReference type="VEuPathDB" id="PlasmoDB:PCYB_003840"/>
<organism evidence="1 2">
    <name type="scientific">Plasmodium cynomolgi (strain B)</name>
    <dbReference type="NCBI Taxonomy" id="1120755"/>
    <lineage>
        <taxon>Eukaryota</taxon>
        <taxon>Sar</taxon>
        <taxon>Alveolata</taxon>
        <taxon>Apicomplexa</taxon>
        <taxon>Aconoidasida</taxon>
        <taxon>Haemosporida</taxon>
        <taxon>Plasmodiidae</taxon>
        <taxon>Plasmodium</taxon>
        <taxon>Plasmodium (Plasmodium)</taxon>
    </lineage>
</organism>
<dbReference type="AlphaFoldDB" id="K6V2V4"/>